<gene>
    <name evidence="8" type="primary">DCP2</name>
    <name evidence="7" type="ORF">HCEG_03708</name>
    <name evidence="8" type="ORF">I7I53_03108</name>
</gene>
<dbReference type="GO" id="GO:0008168">
    <property type="term" value="F:methyltransferase activity"/>
    <property type="evidence" value="ECO:0007669"/>
    <property type="project" value="UniProtKB-KW"/>
</dbReference>
<dbReference type="NCBIfam" id="TIGR03317">
    <property type="entry name" value="ygfZ_signature"/>
    <property type="match status" value="1"/>
</dbReference>
<dbReference type="InterPro" id="IPR057460">
    <property type="entry name" value="CAF17_C"/>
</dbReference>
<dbReference type="OrthoDB" id="191995at2759"/>
<evidence type="ECO:0000313" key="8">
    <source>
        <dbReference type="EMBL" id="QSS55271.1"/>
    </source>
</evidence>
<comment type="similarity">
    <text evidence="4">Belongs to the GcvT family. CAF17/IBA57 subfamily.</text>
</comment>
<dbReference type="GO" id="GO:0016226">
    <property type="term" value="P:iron-sulfur cluster assembly"/>
    <property type="evidence" value="ECO:0007669"/>
    <property type="project" value="TreeGrafter"/>
</dbReference>
<dbReference type="InterPro" id="IPR045179">
    <property type="entry name" value="YgfZ/GcvT"/>
</dbReference>
<dbReference type="GO" id="GO:0032259">
    <property type="term" value="P:methylation"/>
    <property type="evidence" value="ECO:0007669"/>
    <property type="project" value="UniProtKB-KW"/>
</dbReference>
<protein>
    <recommendedName>
        <fullName evidence="5">Iron-sulfur cluster assembly factor IBA57 homolog, mitochondrial</fullName>
    </recommendedName>
</protein>
<evidence type="ECO:0000313" key="7">
    <source>
        <dbReference type="EMBL" id="EGC44493.1"/>
    </source>
</evidence>
<evidence type="ECO:0000256" key="5">
    <source>
        <dbReference type="ARBA" id="ARBA00093637"/>
    </source>
</evidence>
<sequence length="412" mass="45702">MLSRVSFGSICSRCLISRRQFSTFPSQHQQSAPSLPSLPPLSGYTRLPTRALIAVTGKDSTTFLQGLVTQNLLTARNTPVPKSGFYAAFLNAPGRVLHDVFIYPVPPNDSYNGTSDLAYLIEVDKNEVQTLLKHMKKHKLRSKLAFRAMDEGELCVFSLWNEEDAGQLTECDFQLDNGKSPPFTCVDTRAPGFGFRFLAPEKVVNEQPIMPGEMVDFATYNLRRILHGVPEGQSEIIRESALPMECNMDIMGGIDFHKGCYTGQELTIRTHHRGVVRKRILPVQLYDIDETMPKTETPYYSSESKLVLPPAGANIAKVSSKKGRSAGKFLSGVGNIGLALCRLEMMTDIAFTDESSQYGPDQEFKISWEADPEAGVEKTGELKVKALVPPWMRDFIVSEGAKKPTMPTPKSD</sequence>
<evidence type="ECO:0000256" key="1">
    <source>
        <dbReference type="ARBA" id="ARBA00004305"/>
    </source>
</evidence>
<reference evidence="8" key="2">
    <citation type="submission" date="2021-01" db="EMBL/GenBank/DDBJ databases">
        <title>Chromosome-level genome assembly of a human fungal pathogen reveals clustering of transcriptionally co-regulated genes.</title>
        <authorList>
            <person name="Voorhies M."/>
            <person name="Cohen S."/>
            <person name="Shea T.P."/>
            <person name="Petrus S."/>
            <person name="Munoz J.F."/>
            <person name="Poplawski S."/>
            <person name="Goldman W.E."/>
            <person name="Michael T."/>
            <person name="Cuomo C.A."/>
            <person name="Sil A."/>
            <person name="Beyhan S."/>
        </authorList>
    </citation>
    <scope>NUCLEOTIDE SEQUENCE</scope>
    <source>
        <strain evidence="8">H88</strain>
    </source>
</reference>
<evidence type="ECO:0000259" key="6">
    <source>
        <dbReference type="Pfam" id="PF25455"/>
    </source>
</evidence>
<dbReference type="Proteomes" id="UP000008142">
    <property type="component" value="Unassembled WGS sequence"/>
</dbReference>
<organism evidence="9">
    <name type="scientific">Ajellomyces capsulatus (strain H88)</name>
    <name type="common">Darling's disease fungus</name>
    <name type="synonym">Histoplasma capsulatum</name>
    <dbReference type="NCBI Taxonomy" id="544711"/>
    <lineage>
        <taxon>Eukaryota</taxon>
        <taxon>Fungi</taxon>
        <taxon>Dikarya</taxon>
        <taxon>Ascomycota</taxon>
        <taxon>Pezizomycotina</taxon>
        <taxon>Eurotiomycetes</taxon>
        <taxon>Eurotiomycetidae</taxon>
        <taxon>Onygenales</taxon>
        <taxon>Ajellomycetaceae</taxon>
        <taxon>Histoplasma</taxon>
    </lineage>
</organism>
<dbReference type="EMBL" id="CP069105">
    <property type="protein sequence ID" value="QSS55271.1"/>
    <property type="molecule type" value="Genomic_DNA"/>
</dbReference>
<evidence type="ECO:0000256" key="3">
    <source>
        <dbReference type="ARBA" id="ARBA00023128"/>
    </source>
</evidence>
<dbReference type="STRING" id="544711.F0UDS0"/>
<dbReference type="PANTHER" id="PTHR22602">
    <property type="entry name" value="TRANSFERASE CAF17, MITOCHONDRIAL-RELATED"/>
    <property type="match status" value="1"/>
</dbReference>
<name>F0UDS0_AJEC8</name>
<keyword evidence="7" id="KW-0808">Transferase</keyword>
<dbReference type="HOGENOM" id="CLU_007884_7_0_1"/>
<dbReference type="PANTHER" id="PTHR22602:SF0">
    <property type="entry name" value="TRANSFERASE CAF17, MITOCHONDRIAL-RELATED"/>
    <property type="match status" value="1"/>
</dbReference>
<dbReference type="InterPro" id="IPR027266">
    <property type="entry name" value="TrmE/GcvT-like"/>
</dbReference>
<keyword evidence="2" id="KW-0809">Transit peptide</keyword>
<evidence type="ECO:0000313" key="9">
    <source>
        <dbReference type="Proteomes" id="UP000008142"/>
    </source>
</evidence>
<keyword evidence="7" id="KW-0489">Methyltransferase</keyword>
<dbReference type="InterPro" id="IPR017703">
    <property type="entry name" value="YgfZ/GCV_T_CS"/>
</dbReference>
<dbReference type="Proteomes" id="UP000663419">
    <property type="component" value="Chromosome 4"/>
</dbReference>
<accession>F0UDS0</accession>
<evidence type="ECO:0000256" key="2">
    <source>
        <dbReference type="ARBA" id="ARBA00022946"/>
    </source>
</evidence>
<dbReference type="EMBL" id="DS990638">
    <property type="protein sequence ID" value="EGC44493.1"/>
    <property type="molecule type" value="Genomic_DNA"/>
</dbReference>
<comment type="subcellular location">
    <subcellularLocation>
        <location evidence="1">Mitochondrion matrix</location>
    </subcellularLocation>
</comment>
<dbReference type="OMA" id="NMLVAND"/>
<feature type="domain" description="CAF17 C-terminal" evidence="6">
    <location>
        <begin position="277"/>
        <end position="393"/>
    </location>
</feature>
<evidence type="ECO:0000256" key="4">
    <source>
        <dbReference type="ARBA" id="ARBA00093447"/>
    </source>
</evidence>
<keyword evidence="3" id="KW-0496">Mitochondrion</keyword>
<dbReference type="GO" id="GO:0005759">
    <property type="term" value="C:mitochondrial matrix"/>
    <property type="evidence" value="ECO:0007669"/>
    <property type="project" value="UniProtKB-SubCell"/>
</dbReference>
<dbReference type="AlphaFoldDB" id="F0UDS0"/>
<dbReference type="VEuPathDB" id="FungiDB:I7I53_03108"/>
<reference evidence="9" key="1">
    <citation type="submission" date="2008-07" db="EMBL/GenBank/DDBJ databases">
        <title>Annotation of Ajellomyces capsulatus strain H88.</title>
        <authorList>
            <person name="Champion M."/>
            <person name="Cuomo C."/>
            <person name="Ma L.-J."/>
            <person name="Henn M.R."/>
            <person name="Sil A."/>
            <person name="Goldman B."/>
            <person name="Young S.K."/>
            <person name="Kodira C.D."/>
            <person name="Zeng Q."/>
            <person name="Koehrsen M."/>
            <person name="Alvarado L."/>
            <person name="Berlin A."/>
            <person name="Borenstein D."/>
            <person name="Chen Z."/>
            <person name="Engels R."/>
            <person name="Freedman E."/>
            <person name="Gellesch M."/>
            <person name="Goldberg J."/>
            <person name="Griggs A."/>
            <person name="Gujja S."/>
            <person name="Heiman D."/>
            <person name="Hepburn T."/>
            <person name="Howarth C."/>
            <person name="Jen D."/>
            <person name="Larson L."/>
            <person name="Lewis B."/>
            <person name="Mehta T."/>
            <person name="Park D."/>
            <person name="Pearson M."/>
            <person name="Roberts A."/>
            <person name="Saif S."/>
            <person name="Shea T."/>
            <person name="Shenoy N."/>
            <person name="Sisk P."/>
            <person name="Stolte C."/>
            <person name="Sykes S."/>
            <person name="Walk T."/>
            <person name="White J."/>
            <person name="Yandava C."/>
            <person name="Klein B."/>
            <person name="McEwen J.G."/>
            <person name="Puccia R."/>
            <person name="Goldman G.H."/>
            <person name="Felipe M.S."/>
            <person name="Nino-Vega G."/>
            <person name="San-Blas G."/>
            <person name="Taylor J."/>
            <person name="Mendoza L."/>
            <person name="Galagan J."/>
            <person name="Nusbaum C."/>
            <person name="Birren B."/>
        </authorList>
    </citation>
    <scope>NUCLEOTIDE SEQUENCE [LARGE SCALE GENOMIC DNA]</scope>
    <source>
        <strain evidence="9">H88</strain>
    </source>
</reference>
<proteinExistence type="inferred from homology"/>
<dbReference type="Pfam" id="PF25455">
    <property type="entry name" value="Beta-barrel_CAF17_C"/>
    <property type="match status" value="1"/>
</dbReference>
<dbReference type="SUPFAM" id="SSF103025">
    <property type="entry name" value="Folate-binding domain"/>
    <property type="match status" value="1"/>
</dbReference>
<dbReference type="Gene3D" id="3.30.1360.120">
    <property type="entry name" value="Probable tRNA modification gtpase trme, domain 1"/>
    <property type="match status" value="1"/>
</dbReference>